<evidence type="ECO:0000256" key="4">
    <source>
        <dbReference type="ARBA" id="ARBA00023172"/>
    </source>
</evidence>
<dbReference type="Pfam" id="PF14520">
    <property type="entry name" value="HHH_5"/>
    <property type="match status" value="1"/>
</dbReference>
<comment type="function">
    <text evidence="6">The RuvA-RuvB-RuvC complex processes Holliday junction (HJ) DNA during genetic recombination and DNA repair, while the RuvA-RuvB complex plays an important role in the rescue of blocked DNA replication forks via replication fork reversal (RFR). RuvA specifically binds to HJ cruciform DNA, conferring on it an open structure. The RuvB hexamer acts as an ATP-dependent pump, pulling dsDNA into and through the RuvAB complex. HJ branch migration allows RuvC to scan DNA until it finds its consensus sequence, where it cleaves and resolves the cruciform DNA.</text>
</comment>
<dbReference type="HAMAP" id="MF_00031">
    <property type="entry name" value="DNA_HJ_migration_RuvA"/>
    <property type="match status" value="1"/>
</dbReference>
<dbReference type="EMBL" id="AP023326">
    <property type="protein sequence ID" value="BCI67054.1"/>
    <property type="molecule type" value="Genomic_DNA"/>
</dbReference>
<dbReference type="InterPro" id="IPR011114">
    <property type="entry name" value="RuvA_C"/>
</dbReference>
<evidence type="ECO:0000256" key="2">
    <source>
        <dbReference type="ARBA" id="ARBA00022763"/>
    </source>
</evidence>
<keyword evidence="4 6" id="KW-0233">DNA recombination</keyword>
<keyword evidence="9" id="KW-0067">ATP-binding</keyword>
<dbReference type="SUPFAM" id="SSF50249">
    <property type="entry name" value="Nucleic acid-binding proteins"/>
    <property type="match status" value="1"/>
</dbReference>
<evidence type="ECO:0000256" key="6">
    <source>
        <dbReference type="HAMAP-Rule" id="MF_00031"/>
    </source>
</evidence>
<dbReference type="Pfam" id="PF01330">
    <property type="entry name" value="RuvA_N"/>
    <property type="match status" value="1"/>
</dbReference>
<dbReference type="AlphaFoldDB" id="A0A6S6PPD8"/>
<keyword evidence="1 6" id="KW-0963">Cytoplasm</keyword>
<feature type="domain" description="DNA helicase Holliday junction RuvA type" evidence="7">
    <location>
        <begin position="1"/>
        <end position="62"/>
    </location>
</feature>
<dbReference type="InterPro" id="IPR000085">
    <property type="entry name" value="RuvA"/>
</dbReference>
<reference evidence="9 10" key="1">
    <citation type="submission" date="2020-07" db="EMBL/GenBank/DDBJ databases">
        <title>Complete Genome Sequence of an acetic acid bacterium, Acetobacter aceti JCM20276.</title>
        <authorList>
            <person name="Hirose Y."/>
            <person name="Mihara H."/>
        </authorList>
    </citation>
    <scope>NUCLEOTIDE SEQUENCE [LARGE SCALE GENOMIC DNA]</scope>
    <source>
        <strain evidence="9 10">JCM20276</strain>
    </source>
</reference>
<dbReference type="GO" id="GO:0000400">
    <property type="term" value="F:four-way junction DNA binding"/>
    <property type="evidence" value="ECO:0007669"/>
    <property type="project" value="UniProtKB-UniRule"/>
</dbReference>
<dbReference type="GO" id="GO:0005737">
    <property type="term" value="C:cytoplasm"/>
    <property type="evidence" value="ECO:0007669"/>
    <property type="project" value="UniProtKB-SubCell"/>
</dbReference>
<dbReference type="InterPro" id="IPR010994">
    <property type="entry name" value="RuvA_2-like"/>
</dbReference>
<evidence type="ECO:0000256" key="5">
    <source>
        <dbReference type="ARBA" id="ARBA00023204"/>
    </source>
</evidence>
<keyword evidence="3 6" id="KW-0238">DNA-binding</keyword>
<evidence type="ECO:0000259" key="7">
    <source>
        <dbReference type="Pfam" id="PF01330"/>
    </source>
</evidence>
<dbReference type="RefSeq" id="WP_010666767.1">
    <property type="nucleotide sequence ID" value="NZ_AP023326.1"/>
</dbReference>
<evidence type="ECO:0000313" key="9">
    <source>
        <dbReference type="EMBL" id="BCI67054.1"/>
    </source>
</evidence>
<dbReference type="InterPro" id="IPR013849">
    <property type="entry name" value="DNA_helicase_Holl-junc_RuvA_I"/>
</dbReference>
<comment type="caution">
    <text evidence="6">Lacks conserved residue(s) required for the propagation of feature annotation.</text>
</comment>
<feature type="region of interest" description="Domain I" evidence="6">
    <location>
        <begin position="1"/>
        <end position="64"/>
    </location>
</feature>
<organism evidence="9 10">
    <name type="scientific">Acetobacter aceti</name>
    <dbReference type="NCBI Taxonomy" id="435"/>
    <lineage>
        <taxon>Bacteria</taxon>
        <taxon>Pseudomonadati</taxon>
        <taxon>Pseudomonadota</taxon>
        <taxon>Alphaproteobacteria</taxon>
        <taxon>Acetobacterales</taxon>
        <taxon>Acetobacteraceae</taxon>
        <taxon>Acetobacter</taxon>
        <taxon>Acetobacter subgen. Acetobacter</taxon>
    </lineage>
</organism>
<keyword evidence="2 6" id="KW-0227">DNA damage</keyword>
<dbReference type="GO" id="GO:0006310">
    <property type="term" value="P:DNA recombination"/>
    <property type="evidence" value="ECO:0007669"/>
    <property type="project" value="UniProtKB-UniRule"/>
</dbReference>
<keyword evidence="5 6" id="KW-0234">DNA repair</keyword>
<evidence type="ECO:0000259" key="8">
    <source>
        <dbReference type="Pfam" id="PF07499"/>
    </source>
</evidence>
<keyword evidence="9" id="KW-0378">Hydrolase</keyword>
<feature type="domain" description="Holliday junction DNA helicase RuvA C-terminal" evidence="8">
    <location>
        <begin position="159"/>
        <end position="203"/>
    </location>
</feature>
<dbReference type="Gene3D" id="1.10.150.20">
    <property type="entry name" value="5' to 3' exonuclease, C-terminal subdomain"/>
    <property type="match status" value="1"/>
</dbReference>
<comment type="similarity">
    <text evidence="6">Belongs to the RuvA family.</text>
</comment>
<dbReference type="GO" id="GO:0048476">
    <property type="term" value="C:Holliday junction resolvase complex"/>
    <property type="evidence" value="ECO:0007669"/>
    <property type="project" value="UniProtKB-UniRule"/>
</dbReference>
<feature type="region of interest" description="Domain III" evidence="6">
    <location>
        <begin position="157"/>
        <end position="205"/>
    </location>
</feature>
<name>A0A6S6PPD8_ACEAC</name>
<dbReference type="NCBIfam" id="TIGR00084">
    <property type="entry name" value="ruvA"/>
    <property type="match status" value="1"/>
</dbReference>
<dbReference type="GO" id="GO:0009378">
    <property type="term" value="F:four-way junction helicase activity"/>
    <property type="evidence" value="ECO:0007669"/>
    <property type="project" value="InterPro"/>
</dbReference>
<comment type="subcellular location">
    <subcellularLocation>
        <location evidence="6">Cytoplasm</location>
    </subcellularLocation>
</comment>
<dbReference type="GO" id="GO:0006281">
    <property type="term" value="P:DNA repair"/>
    <property type="evidence" value="ECO:0007669"/>
    <property type="project" value="UniProtKB-UniRule"/>
</dbReference>
<dbReference type="InterPro" id="IPR012340">
    <property type="entry name" value="NA-bd_OB-fold"/>
</dbReference>
<dbReference type="Gene3D" id="1.10.8.10">
    <property type="entry name" value="DNA helicase RuvA subunit, C-terminal domain"/>
    <property type="match status" value="1"/>
</dbReference>
<evidence type="ECO:0000313" key="10">
    <source>
        <dbReference type="Proteomes" id="UP000515220"/>
    </source>
</evidence>
<accession>A0A6S6PPD8</accession>
<gene>
    <name evidence="6 9" type="primary">ruvA</name>
    <name evidence="9" type="ORF">AAJCM20276_16780</name>
</gene>
<keyword evidence="9" id="KW-0347">Helicase</keyword>
<comment type="domain">
    <text evidence="6">Has three domains with a flexible linker between the domains II and III and assumes an 'L' shape. Domain III is highly mobile and contacts RuvB.</text>
</comment>
<proteinExistence type="inferred from homology"/>
<sequence length="205" mass="21172">MIASLAGLLSHVEADRCVIDVNGVGYLVFASTRTISALPNPPELAKVLVETIVREDAILLYGFATTAEREWFRTLTAIQGVGAKVALGLLSTLSPSELISAIASADKASLTRAPGVGGRLADRLLTELRDKAGKMPGGGGGTATAAIIAQGNVGGTIEADALLALAGLGFRRAEAWPIVSRLIAEKEAEATLDGVIRDALKELAK</sequence>
<dbReference type="GO" id="GO:0009379">
    <property type="term" value="C:Holliday junction helicase complex"/>
    <property type="evidence" value="ECO:0007669"/>
    <property type="project" value="InterPro"/>
</dbReference>
<comment type="subunit">
    <text evidence="6">Homotetramer. Forms an RuvA(8)-RuvB(12)-Holliday junction (HJ) complex. HJ DNA is sandwiched between 2 RuvA tetramers; dsDNA enters through RuvA and exits via RuvB. An RuvB hexamer assembles on each DNA strand where it exits the tetramer. Each RuvB hexamer is contacted by two RuvA subunits (via domain III) on 2 adjacent RuvB subunits; this complex drives branch migration. In the full resolvosome a probable DNA-RuvA(4)-RuvB(12)-RuvC(2) complex forms which resolves the HJ.</text>
</comment>
<evidence type="ECO:0000256" key="1">
    <source>
        <dbReference type="ARBA" id="ARBA00022490"/>
    </source>
</evidence>
<dbReference type="InterPro" id="IPR036267">
    <property type="entry name" value="RuvA_C_sf"/>
</dbReference>
<dbReference type="SUPFAM" id="SSF47781">
    <property type="entry name" value="RuvA domain 2-like"/>
    <property type="match status" value="1"/>
</dbReference>
<keyword evidence="9" id="KW-0547">Nucleotide-binding</keyword>
<dbReference type="SUPFAM" id="SSF46929">
    <property type="entry name" value="DNA helicase RuvA subunit, C-terminal domain"/>
    <property type="match status" value="1"/>
</dbReference>
<dbReference type="Gene3D" id="2.40.50.140">
    <property type="entry name" value="Nucleic acid-binding proteins"/>
    <property type="match status" value="1"/>
</dbReference>
<dbReference type="Proteomes" id="UP000515220">
    <property type="component" value="Chromosome"/>
</dbReference>
<protein>
    <recommendedName>
        <fullName evidence="6">Holliday junction branch migration complex subunit RuvA</fullName>
    </recommendedName>
</protein>
<dbReference type="GO" id="GO:0005524">
    <property type="term" value="F:ATP binding"/>
    <property type="evidence" value="ECO:0007669"/>
    <property type="project" value="InterPro"/>
</dbReference>
<dbReference type="Pfam" id="PF07499">
    <property type="entry name" value="RuvA_C"/>
    <property type="match status" value="1"/>
</dbReference>
<evidence type="ECO:0000256" key="3">
    <source>
        <dbReference type="ARBA" id="ARBA00023125"/>
    </source>
</evidence>